<keyword evidence="3" id="KW-1003">Cell membrane</keyword>
<feature type="transmembrane region" description="Helical" evidence="8">
    <location>
        <begin position="91"/>
        <end position="111"/>
    </location>
</feature>
<evidence type="ECO:0000256" key="8">
    <source>
        <dbReference type="RuleBase" id="RU363032"/>
    </source>
</evidence>
<name>A0A938YHC9_9ACTN</name>
<keyword evidence="6 8" id="KW-1133">Transmembrane helix</keyword>
<dbReference type="RefSeq" id="WP_205262487.1">
    <property type="nucleotide sequence ID" value="NZ_JAERWK010000029.1"/>
</dbReference>
<feature type="transmembrane region" description="Helical" evidence="8">
    <location>
        <begin position="195"/>
        <end position="217"/>
    </location>
</feature>
<organism evidence="11 12">
    <name type="scientific">Nakamurella leprariae</name>
    <dbReference type="NCBI Taxonomy" id="2803911"/>
    <lineage>
        <taxon>Bacteria</taxon>
        <taxon>Bacillati</taxon>
        <taxon>Actinomycetota</taxon>
        <taxon>Actinomycetes</taxon>
        <taxon>Nakamurellales</taxon>
        <taxon>Nakamurellaceae</taxon>
        <taxon>Nakamurella</taxon>
    </lineage>
</organism>
<dbReference type="InterPro" id="IPR010065">
    <property type="entry name" value="AA_ABC_transptr_permease_3TM"/>
</dbReference>
<feature type="region of interest" description="Disordered" evidence="9">
    <location>
        <begin position="234"/>
        <end position="260"/>
    </location>
</feature>
<comment type="similarity">
    <text evidence="8">Belongs to the binding-protein-dependent transport system permease family.</text>
</comment>
<evidence type="ECO:0000256" key="2">
    <source>
        <dbReference type="ARBA" id="ARBA00022448"/>
    </source>
</evidence>
<evidence type="ECO:0000256" key="7">
    <source>
        <dbReference type="ARBA" id="ARBA00023136"/>
    </source>
</evidence>
<dbReference type="PANTHER" id="PTHR30614">
    <property type="entry name" value="MEMBRANE COMPONENT OF AMINO ACID ABC TRANSPORTER"/>
    <property type="match status" value="1"/>
</dbReference>
<evidence type="ECO:0000256" key="5">
    <source>
        <dbReference type="ARBA" id="ARBA00022970"/>
    </source>
</evidence>
<evidence type="ECO:0000313" key="11">
    <source>
        <dbReference type="EMBL" id="MBM9469521.1"/>
    </source>
</evidence>
<evidence type="ECO:0000313" key="12">
    <source>
        <dbReference type="Proteomes" id="UP000663792"/>
    </source>
</evidence>
<dbReference type="NCBIfam" id="TIGR01726">
    <property type="entry name" value="HEQRo_perm_3TM"/>
    <property type="match status" value="1"/>
</dbReference>
<dbReference type="PANTHER" id="PTHR30614:SF0">
    <property type="entry name" value="L-CYSTINE TRANSPORT SYSTEM PERMEASE PROTEIN TCYL"/>
    <property type="match status" value="1"/>
</dbReference>
<dbReference type="GO" id="GO:0022857">
    <property type="term" value="F:transmembrane transporter activity"/>
    <property type="evidence" value="ECO:0007669"/>
    <property type="project" value="InterPro"/>
</dbReference>
<proteinExistence type="inferred from homology"/>
<dbReference type="InterPro" id="IPR000515">
    <property type="entry name" value="MetI-like"/>
</dbReference>
<comment type="caution">
    <text evidence="11">The sequence shown here is derived from an EMBL/GenBank/DDBJ whole genome shotgun (WGS) entry which is preliminary data.</text>
</comment>
<dbReference type="CDD" id="cd06261">
    <property type="entry name" value="TM_PBP2"/>
    <property type="match status" value="1"/>
</dbReference>
<keyword evidence="2 8" id="KW-0813">Transport</keyword>
<dbReference type="InterPro" id="IPR043429">
    <property type="entry name" value="ArtM/GltK/GlnP/TcyL/YhdX-like"/>
</dbReference>
<dbReference type="AlphaFoldDB" id="A0A938YHC9"/>
<dbReference type="GO" id="GO:0043190">
    <property type="term" value="C:ATP-binding cassette (ABC) transporter complex"/>
    <property type="evidence" value="ECO:0007669"/>
    <property type="project" value="InterPro"/>
</dbReference>
<dbReference type="Pfam" id="PF00528">
    <property type="entry name" value="BPD_transp_1"/>
    <property type="match status" value="1"/>
</dbReference>
<gene>
    <name evidence="11" type="ORF">JL106_19740</name>
</gene>
<keyword evidence="5" id="KW-0029">Amino-acid transport</keyword>
<evidence type="ECO:0000256" key="6">
    <source>
        <dbReference type="ARBA" id="ARBA00022989"/>
    </source>
</evidence>
<sequence length="260" mass="28422">MEFDGTIFWDALTSQEYLDGAVLSIGLAAASQVLAVIIGFVVALGRISKHRAPRAVAGLYVWFFRAIPTLLVLLLVWNAGPQLFPALREDWFSPFLAGLIGLSIVEAAYMAEIIRAALLSIDDGQAVAARALGLTPLQVLRKVLVPQAIKVALPPTGNEFIAMIKYTSLASVISLRELLTTAQVGVSVTFRYAEYYVAALVYYLVIVSLVMLLQSWIERRYRWTSTVPTRRFLPPSWSRRSPGAPGSTGTPNAAQEALKV</sequence>
<evidence type="ECO:0000256" key="4">
    <source>
        <dbReference type="ARBA" id="ARBA00022692"/>
    </source>
</evidence>
<evidence type="ECO:0000256" key="9">
    <source>
        <dbReference type="SAM" id="MobiDB-lite"/>
    </source>
</evidence>
<keyword evidence="7 8" id="KW-0472">Membrane</keyword>
<feature type="transmembrane region" description="Helical" evidence="8">
    <location>
        <begin position="20"/>
        <end position="45"/>
    </location>
</feature>
<keyword evidence="4 8" id="KW-0812">Transmembrane</keyword>
<protein>
    <submittedName>
        <fullName evidence="11">Amino acid ABC transporter permease</fullName>
    </submittedName>
</protein>
<dbReference type="Gene3D" id="1.10.3720.10">
    <property type="entry name" value="MetI-like"/>
    <property type="match status" value="1"/>
</dbReference>
<evidence type="ECO:0000259" key="10">
    <source>
        <dbReference type="PROSITE" id="PS50928"/>
    </source>
</evidence>
<accession>A0A938YHC9</accession>
<reference evidence="11" key="1">
    <citation type="submission" date="2021-01" db="EMBL/GenBank/DDBJ databases">
        <title>YIM 132084 draft genome.</title>
        <authorList>
            <person name="An D."/>
        </authorList>
    </citation>
    <scope>NUCLEOTIDE SEQUENCE</scope>
    <source>
        <strain evidence="11">YIM 132084</strain>
    </source>
</reference>
<dbReference type="SUPFAM" id="SSF161098">
    <property type="entry name" value="MetI-like"/>
    <property type="match status" value="1"/>
</dbReference>
<evidence type="ECO:0000256" key="1">
    <source>
        <dbReference type="ARBA" id="ARBA00004651"/>
    </source>
</evidence>
<dbReference type="InterPro" id="IPR035906">
    <property type="entry name" value="MetI-like_sf"/>
</dbReference>
<comment type="subcellular location">
    <subcellularLocation>
        <location evidence="1 8">Cell membrane</location>
        <topology evidence="1 8">Multi-pass membrane protein</topology>
    </subcellularLocation>
</comment>
<keyword evidence="12" id="KW-1185">Reference proteome</keyword>
<dbReference type="Proteomes" id="UP000663792">
    <property type="component" value="Unassembled WGS sequence"/>
</dbReference>
<feature type="domain" description="ABC transmembrane type-1" evidence="10">
    <location>
        <begin position="21"/>
        <end position="213"/>
    </location>
</feature>
<evidence type="ECO:0000256" key="3">
    <source>
        <dbReference type="ARBA" id="ARBA00022475"/>
    </source>
</evidence>
<feature type="transmembrane region" description="Helical" evidence="8">
    <location>
        <begin position="57"/>
        <end position="79"/>
    </location>
</feature>
<dbReference type="GO" id="GO:0006865">
    <property type="term" value="P:amino acid transport"/>
    <property type="evidence" value="ECO:0007669"/>
    <property type="project" value="UniProtKB-KW"/>
</dbReference>
<dbReference type="EMBL" id="JAERWK010000029">
    <property type="protein sequence ID" value="MBM9469521.1"/>
    <property type="molecule type" value="Genomic_DNA"/>
</dbReference>
<dbReference type="PROSITE" id="PS50928">
    <property type="entry name" value="ABC_TM1"/>
    <property type="match status" value="1"/>
</dbReference>